<evidence type="ECO:0000256" key="5">
    <source>
        <dbReference type="ARBA" id="ARBA00022989"/>
    </source>
</evidence>
<sequence>MDRPKEVKSLWRNQDYLLLWMGQSISSLGTGISQVAFPLLLFVLTNNPVMAGLAVSVGQLPSLLFMLPAGALVDRWDRKRVMIVCTAGLALCLTSVALVVLSRLPTLIQLTSLCVCSFLIGTFSVFYGLAELGALTQVVPQSQLPQALAQNEVVFSMTSLAAPLGTLLLSISRLLPFLTDAISYVVLLVSLFFIRTSFQEERGERKIHLFKDIHEGLLWVWQQPIVRFHLVLDGYLELFVSSNILLVAVIARNERIPLSFVGIILAAAGVGNLLGAACSPMFQRRVPVGWLLIGTLLLFVLLWPLYGVVRNPWVLGSVIASLALLDSVAYLQTVSYRLAVVPDLLQGRVSSIARLVLLGSSTFGPVGVGICLQRFGVLLTTSILWVGFILFALLALFNPQLRQASLPTE</sequence>
<dbReference type="Pfam" id="PF05977">
    <property type="entry name" value="MFS_3"/>
    <property type="match status" value="1"/>
</dbReference>
<feature type="transmembrane region" description="Helical" evidence="7">
    <location>
        <begin position="230"/>
        <end position="250"/>
    </location>
</feature>
<proteinExistence type="predicted"/>
<keyword evidence="5 7" id="KW-1133">Transmembrane helix</keyword>
<feature type="transmembrane region" description="Helical" evidence="7">
    <location>
        <begin position="181"/>
        <end position="198"/>
    </location>
</feature>
<keyword evidence="2" id="KW-0813">Transport</keyword>
<comment type="caution">
    <text evidence="8">The sequence shown here is derived from an EMBL/GenBank/DDBJ whole genome shotgun (WGS) entry which is preliminary data.</text>
</comment>
<feature type="transmembrane region" description="Helical" evidence="7">
    <location>
        <begin position="376"/>
        <end position="397"/>
    </location>
</feature>
<dbReference type="EMBL" id="BNJK01000002">
    <property type="protein sequence ID" value="GHO99807.1"/>
    <property type="molecule type" value="Genomic_DNA"/>
</dbReference>
<dbReference type="SUPFAM" id="SSF103473">
    <property type="entry name" value="MFS general substrate transporter"/>
    <property type="match status" value="1"/>
</dbReference>
<evidence type="ECO:0000313" key="9">
    <source>
        <dbReference type="Proteomes" id="UP000597444"/>
    </source>
</evidence>
<dbReference type="GO" id="GO:0005886">
    <property type="term" value="C:plasma membrane"/>
    <property type="evidence" value="ECO:0007669"/>
    <property type="project" value="UniProtKB-SubCell"/>
</dbReference>
<dbReference type="PANTHER" id="PTHR23513:SF6">
    <property type="entry name" value="MAJOR FACILITATOR SUPERFAMILY ASSOCIATED DOMAIN-CONTAINING PROTEIN"/>
    <property type="match status" value="1"/>
</dbReference>
<keyword evidence="3" id="KW-1003">Cell membrane</keyword>
<name>A0A8J3IZV7_9CHLR</name>
<feature type="transmembrane region" description="Helical" evidence="7">
    <location>
        <begin position="312"/>
        <end position="331"/>
    </location>
</feature>
<feature type="transmembrane region" description="Helical" evidence="7">
    <location>
        <begin position="256"/>
        <end position="276"/>
    </location>
</feature>
<dbReference type="Proteomes" id="UP000597444">
    <property type="component" value="Unassembled WGS sequence"/>
</dbReference>
<dbReference type="RefSeq" id="WP_220210427.1">
    <property type="nucleotide sequence ID" value="NZ_BNJK01000002.1"/>
</dbReference>
<evidence type="ECO:0000256" key="2">
    <source>
        <dbReference type="ARBA" id="ARBA00022448"/>
    </source>
</evidence>
<keyword evidence="9" id="KW-1185">Reference proteome</keyword>
<dbReference type="Gene3D" id="1.20.1250.20">
    <property type="entry name" value="MFS general substrate transporter like domains"/>
    <property type="match status" value="1"/>
</dbReference>
<comment type="subcellular location">
    <subcellularLocation>
        <location evidence="1">Cell membrane</location>
        <topology evidence="1">Multi-pass membrane protein</topology>
    </subcellularLocation>
</comment>
<feature type="transmembrane region" description="Helical" evidence="7">
    <location>
        <begin position="288"/>
        <end position="306"/>
    </location>
</feature>
<evidence type="ECO:0000313" key="8">
    <source>
        <dbReference type="EMBL" id="GHO99807.1"/>
    </source>
</evidence>
<keyword evidence="6 7" id="KW-0472">Membrane</keyword>
<gene>
    <name evidence="8" type="ORF">KSF_098550</name>
</gene>
<dbReference type="AlphaFoldDB" id="A0A8J3IZV7"/>
<feature type="transmembrane region" description="Helical" evidence="7">
    <location>
        <begin position="107"/>
        <end position="132"/>
    </location>
</feature>
<keyword evidence="4 7" id="KW-0812">Transmembrane</keyword>
<dbReference type="InterPro" id="IPR036259">
    <property type="entry name" value="MFS_trans_sf"/>
</dbReference>
<evidence type="ECO:0000256" key="4">
    <source>
        <dbReference type="ARBA" id="ARBA00022692"/>
    </source>
</evidence>
<feature type="transmembrane region" description="Helical" evidence="7">
    <location>
        <begin position="49"/>
        <end position="69"/>
    </location>
</feature>
<organism evidence="8 9">
    <name type="scientific">Reticulibacter mediterranei</name>
    <dbReference type="NCBI Taxonomy" id="2778369"/>
    <lineage>
        <taxon>Bacteria</taxon>
        <taxon>Bacillati</taxon>
        <taxon>Chloroflexota</taxon>
        <taxon>Ktedonobacteria</taxon>
        <taxon>Ktedonobacterales</taxon>
        <taxon>Reticulibacteraceae</taxon>
        <taxon>Reticulibacter</taxon>
    </lineage>
</organism>
<dbReference type="InterPro" id="IPR010290">
    <property type="entry name" value="TM_effector"/>
</dbReference>
<feature type="transmembrane region" description="Helical" evidence="7">
    <location>
        <begin position="16"/>
        <end position="43"/>
    </location>
</feature>
<evidence type="ECO:0000256" key="1">
    <source>
        <dbReference type="ARBA" id="ARBA00004651"/>
    </source>
</evidence>
<evidence type="ECO:0000256" key="7">
    <source>
        <dbReference type="SAM" id="Phobius"/>
    </source>
</evidence>
<evidence type="ECO:0000256" key="3">
    <source>
        <dbReference type="ARBA" id="ARBA00022475"/>
    </source>
</evidence>
<feature type="transmembrane region" description="Helical" evidence="7">
    <location>
        <begin position="352"/>
        <end position="370"/>
    </location>
</feature>
<reference evidence="8" key="1">
    <citation type="submission" date="2020-10" db="EMBL/GenBank/DDBJ databases">
        <title>Taxonomic study of unclassified bacteria belonging to the class Ktedonobacteria.</title>
        <authorList>
            <person name="Yabe S."/>
            <person name="Wang C.M."/>
            <person name="Zheng Y."/>
            <person name="Sakai Y."/>
            <person name="Cavaletti L."/>
            <person name="Monciardini P."/>
            <person name="Donadio S."/>
        </authorList>
    </citation>
    <scope>NUCLEOTIDE SEQUENCE</scope>
    <source>
        <strain evidence="8">ID150040</strain>
    </source>
</reference>
<evidence type="ECO:0000256" key="6">
    <source>
        <dbReference type="ARBA" id="ARBA00023136"/>
    </source>
</evidence>
<dbReference type="CDD" id="cd06173">
    <property type="entry name" value="MFS_MefA_like"/>
    <property type="match status" value="1"/>
</dbReference>
<protein>
    <submittedName>
        <fullName evidence="8">MFS transporter</fullName>
    </submittedName>
</protein>
<accession>A0A8J3IZV7</accession>
<dbReference type="PANTHER" id="PTHR23513">
    <property type="entry name" value="INTEGRAL MEMBRANE EFFLUX PROTEIN-RELATED"/>
    <property type="match status" value="1"/>
</dbReference>
<feature type="transmembrane region" description="Helical" evidence="7">
    <location>
        <begin position="81"/>
        <end position="101"/>
    </location>
</feature>